<gene>
    <name evidence="2" type="ORF">IFM89_038922</name>
</gene>
<dbReference type="EMBL" id="JADFTS010000004">
    <property type="protein sequence ID" value="KAF9612319.1"/>
    <property type="molecule type" value="Genomic_DNA"/>
</dbReference>
<accession>A0A835I8J5</accession>
<evidence type="ECO:0000313" key="2">
    <source>
        <dbReference type="EMBL" id="KAF9612319.1"/>
    </source>
</evidence>
<keyword evidence="3" id="KW-1185">Reference proteome</keyword>
<protein>
    <recommendedName>
        <fullName evidence="1">DUF3444 domain-containing protein</fullName>
    </recommendedName>
</protein>
<sequence>MDDEKRWCEAGCKRNRQHFEIYPKEGEVWAVLGDWKSESSATAFQIARYAGSFCIAQGQGTYFLSFFLAAKDFNYDWVAWLVLCTCEEFYCNALQSKDILGLPSSIGGFVA</sequence>
<dbReference type="Pfam" id="PF11926">
    <property type="entry name" value="DUF3444"/>
    <property type="match status" value="1"/>
</dbReference>
<name>A0A835I8J5_9MAGN</name>
<proteinExistence type="predicted"/>
<organism evidence="2 3">
    <name type="scientific">Coptis chinensis</name>
    <dbReference type="NCBI Taxonomy" id="261450"/>
    <lineage>
        <taxon>Eukaryota</taxon>
        <taxon>Viridiplantae</taxon>
        <taxon>Streptophyta</taxon>
        <taxon>Embryophyta</taxon>
        <taxon>Tracheophyta</taxon>
        <taxon>Spermatophyta</taxon>
        <taxon>Magnoliopsida</taxon>
        <taxon>Ranunculales</taxon>
        <taxon>Ranunculaceae</taxon>
        <taxon>Coptidoideae</taxon>
        <taxon>Coptis</taxon>
    </lineage>
</organism>
<reference evidence="2 3" key="1">
    <citation type="submission" date="2020-10" db="EMBL/GenBank/DDBJ databases">
        <title>The Coptis chinensis genome and diversification of protoberbering-type alkaloids.</title>
        <authorList>
            <person name="Wang B."/>
            <person name="Shu S."/>
            <person name="Song C."/>
            <person name="Liu Y."/>
        </authorList>
    </citation>
    <scope>NUCLEOTIDE SEQUENCE [LARGE SCALE GENOMIC DNA]</scope>
    <source>
        <strain evidence="2">HL-2020</strain>
        <tissue evidence="2">Leaf</tissue>
    </source>
</reference>
<feature type="domain" description="DUF3444" evidence="1">
    <location>
        <begin position="13"/>
        <end position="43"/>
    </location>
</feature>
<comment type="caution">
    <text evidence="2">The sequence shown here is derived from an EMBL/GenBank/DDBJ whole genome shotgun (WGS) entry which is preliminary data.</text>
</comment>
<dbReference type="AlphaFoldDB" id="A0A835I8J5"/>
<evidence type="ECO:0000313" key="3">
    <source>
        <dbReference type="Proteomes" id="UP000631114"/>
    </source>
</evidence>
<dbReference type="InterPro" id="IPR024593">
    <property type="entry name" value="DUF3444"/>
</dbReference>
<evidence type="ECO:0000259" key="1">
    <source>
        <dbReference type="Pfam" id="PF11926"/>
    </source>
</evidence>
<dbReference type="Proteomes" id="UP000631114">
    <property type="component" value="Unassembled WGS sequence"/>
</dbReference>